<keyword evidence="1 3" id="KW-0378">Hydrolase</keyword>
<evidence type="ECO:0000256" key="1">
    <source>
        <dbReference type="ARBA" id="ARBA00022801"/>
    </source>
</evidence>
<feature type="non-terminal residue" evidence="3">
    <location>
        <position position="1"/>
    </location>
</feature>
<dbReference type="STRING" id="2025994.A0A2T3A456"/>
<organism evidence="3 4">
    <name type="scientific">Coniella lustricola</name>
    <dbReference type="NCBI Taxonomy" id="2025994"/>
    <lineage>
        <taxon>Eukaryota</taxon>
        <taxon>Fungi</taxon>
        <taxon>Dikarya</taxon>
        <taxon>Ascomycota</taxon>
        <taxon>Pezizomycotina</taxon>
        <taxon>Sordariomycetes</taxon>
        <taxon>Sordariomycetidae</taxon>
        <taxon>Diaporthales</taxon>
        <taxon>Schizoparmaceae</taxon>
        <taxon>Coniella</taxon>
    </lineage>
</organism>
<dbReference type="InterPro" id="IPR050300">
    <property type="entry name" value="GDXG_lipolytic_enzyme"/>
</dbReference>
<keyword evidence="4" id="KW-1185">Reference proteome</keyword>
<protein>
    <submittedName>
        <fullName evidence="3">Alpha/beta hydrolase fold-3</fullName>
    </submittedName>
</protein>
<feature type="non-terminal residue" evidence="3">
    <location>
        <position position="276"/>
    </location>
</feature>
<dbReference type="InterPro" id="IPR013094">
    <property type="entry name" value="AB_hydrolase_3"/>
</dbReference>
<dbReference type="PANTHER" id="PTHR48081">
    <property type="entry name" value="AB HYDROLASE SUPERFAMILY PROTEIN C4A8.06C"/>
    <property type="match status" value="1"/>
</dbReference>
<name>A0A2T3A456_9PEZI</name>
<reference evidence="3 4" key="1">
    <citation type="journal article" date="2018" name="Mycol. Prog.">
        <title>Coniella lustricola, a new species from submerged detritus.</title>
        <authorList>
            <person name="Raudabaugh D.B."/>
            <person name="Iturriaga T."/>
            <person name="Carver A."/>
            <person name="Mondo S."/>
            <person name="Pangilinan J."/>
            <person name="Lipzen A."/>
            <person name="He G."/>
            <person name="Amirebrahimi M."/>
            <person name="Grigoriev I.V."/>
            <person name="Miller A.N."/>
        </authorList>
    </citation>
    <scope>NUCLEOTIDE SEQUENCE [LARGE SCALE GENOMIC DNA]</scope>
    <source>
        <strain evidence="3 4">B22-T-1</strain>
    </source>
</reference>
<dbReference type="Pfam" id="PF07859">
    <property type="entry name" value="Abhydrolase_3"/>
    <property type="match status" value="1"/>
</dbReference>
<dbReference type="AlphaFoldDB" id="A0A2T3A456"/>
<evidence type="ECO:0000259" key="2">
    <source>
        <dbReference type="Pfam" id="PF07859"/>
    </source>
</evidence>
<feature type="domain" description="Alpha/beta hydrolase fold-3" evidence="2">
    <location>
        <begin position="31"/>
        <end position="251"/>
    </location>
</feature>
<evidence type="ECO:0000313" key="3">
    <source>
        <dbReference type="EMBL" id="PSR82536.1"/>
    </source>
</evidence>
<evidence type="ECO:0000313" key="4">
    <source>
        <dbReference type="Proteomes" id="UP000241462"/>
    </source>
</evidence>
<proteinExistence type="predicted"/>
<dbReference type="Proteomes" id="UP000241462">
    <property type="component" value="Unassembled WGS sequence"/>
</dbReference>
<dbReference type="OrthoDB" id="19653at2759"/>
<dbReference type="SUPFAM" id="SSF53474">
    <property type="entry name" value="alpha/beta-Hydrolases"/>
    <property type="match status" value="1"/>
</dbReference>
<dbReference type="Gene3D" id="3.40.50.1820">
    <property type="entry name" value="alpha/beta hydrolase"/>
    <property type="match status" value="1"/>
</dbReference>
<sequence>IPSRDRGRFITADLYLPNRSRGSLLKPRPLLVNWHGSGFVLTGLRRTNALFCARGAYELGIPVLDANYRKAPEHPFPAAVQDAEDVVRWAGSDPIVWDSHNGGRVRFDPLRIAVSGFSSGATLALGIASVVRARVLASLGIEIRGVLGVYPGTDMVTPSEDKKAPREGIDNMDTKTMDLFRDCYVADKETRRNSLVSPVLAAPSLFPDIVAILTCEGDRIAPEGLKLAKRLEADGSRTVVNETMLGVGHGFDAGAEEGTLRWKRREEMYWIALTAL</sequence>
<dbReference type="InParanoid" id="A0A2T3A456"/>
<dbReference type="GO" id="GO:0016787">
    <property type="term" value="F:hydrolase activity"/>
    <property type="evidence" value="ECO:0007669"/>
    <property type="project" value="UniProtKB-KW"/>
</dbReference>
<accession>A0A2T3A456</accession>
<dbReference type="PANTHER" id="PTHR48081:SF8">
    <property type="entry name" value="ALPHA_BETA HYDROLASE FOLD-3 DOMAIN-CONTAINING PROTEIN-RELATED"/>
    <property type="match status" value="1"/>
</dbReference>
<dbReference type="EMBL" id="KZ678475">
    <property type="protein sequence ID" value="PSR82536.1"/>
    <property type="molecule type" value="Genomic_DNA"/>
</dbReference>
<gene>
    <name evidence="3" type="ORF">BD289DRAFT_335669</name>
</gene>
<dbReference type="InterPro" id="IPR029058">
    <property type="entry name" value="AB_hydrolase_fold"/>
</dbReference>